<evidence type="ECO:0000313" key="3">
    <source>
        <dbReference type="Proteomes" id="UP000246991"/>
    </source>
</evidence>
<proteinExistence type="predicted"/>
<evidence type="ECO:0000256" key="1">
    <source>
        <dbReference type="SAM" id="MobiDB-lite"/>
    </source>
</evidence>
<feature type="compositionally biased region" description="Basic residues" evidence="1">
    <location>
        <begin position="196"/>
        <end position="208"/>
    </location>
</feature>
<keyword evidence="3" id="KW-1185">Reference proteome</keyword>
<feature type="region of interest" description="Disordered" evidence="1">
    <location>
        <begin position="184"/>
        <end position="217"/>
    </location>
</feature>
<comment type="caution">
    <text evidence="2">The sequence shown here is derived from an EMBL/GenBank/DDBJ whole genome shotgun (WGS) entry which is preliminary data.</text>
</comment>
<dbReference type="AlphaFoldDB" id="A0A317SU50"/>
<accession>A0A317SU50</accession>
<protein>
    <submittedName>
        <fullName evidence="2">Uncharacterized protein</fullName>
    </submittedName>
</protein>
<dbReference type="Proteomes" id="UP000246991">
    <property type="component" value="Unassembled WGS sequence"/>
</dbReference>
<reference evidence="2 3" key="1">
    <citation type="submission" date="2018-03" db="EMBL/GenBank/DDBJ databases">
        <title>Genomes of Pezizomycetes fungi and the evolution of truffles.</title>
        <authorList>
            <person name="Murat C."/>
            <person name="Payen T."/>
            <person name="Noel B."/>
            <person name="Kuo A."/>
            <person name="Martin F.M."/>
        </authorList>
    </citation>
    <scope>NUCLEOTIDE SEQUENCE [LARGE SCALE GENOMIC DNA]</scope>
    <source>
        <strain evidence="2">091103-1</strain>
    </source>
</reference>
<sequence length="253" mass="27621">MPAGSLCSAFHKCPELPAPTEITCQNRFKSIPYSLNVFTLLHSRMIAVTSAPLLQGTCRSFLPYTDRFLRVRTAQRVDESDLALPRIPPNLCHVLAEGLSGKFTLIYDLSGQGAIIFMLLPFLLLIIRGGGVHAVVSTHFQWHSCEENRGISDQSGHPKIHCGGGAKFMKSAFSASLPAPLPDQMSRSGSLPQGRHCWRKAGPGRRNSRCVSGSDRSSEHACRRSSLAAIVPPMALAILFFSDNFGRSFAARE</sequence>
<dbReference type="EMBL" id="PYWC01000026">
    <property type="protein sequence ID" value="PWW77147.1"/>
    <property type="molecule type" value="Genomic_DNA"/>
</dbReference>
<name>A0A317SU50_9PEZI</name>
<evidence type="ECO:0000313" key="2">
    <source>
        <dbReference type="EMBL" id="PWW77147.1"/>
    </source>
</evidence>
<gene>
    <name evidence="2" type="ORF">C7212DRAFT_342953</name>
</gene>
<organism evidence="2 3">
    <name type="scientific">Tuber magnatum</name>
    <name type="common">white Piedmont truffle</name>
    <dbReference type="NCBI Taxonomy" id="42249"/>
    <lineage>
        <taxon>Eukaryota</taxon>
        <taxon>Fungi</taxon>
        <taxon>Dikarya</taxon>
        <taxon>Ascomycota</taxon>
        <taxon>Pezizomycotina</taxon>
        <taxon>Pezizomycetes</taxon>
        <taxon>Pezizales</taxon>
        <taxon>Tuberaceae</taxon>
        <taxon>Tuber</taxon>
    </lineage>
</organism>